<comment type="caution">
    <text evidence="1">The sequence shown here is derived from an EMBL/GenBank/DDBJ whole genome shotgun (WGS) entry which is preliminary data.</text>
</comment>
<keyword evidence="2" id="KW-1185">Reference proteome</keyword>
<dbReference type="AlphaFoldDB" id="A0A0V1DLR6"/>
<reference evidence="1 2" key="1">
    <citation type="submission" date="2015-01" db="EMBL/GenBank/DDBJ databases">
        <title>Evolution of Trichinella species and genotypes.</title>
        <authorList>
            <person name="Korhonen P.K."/>
            <person name="Edoardo P."/>
            <person name="Giuseppe L.R."/>
            <person name="Gasser R.B."/>
        </authorList>
    </citation>
    <scope>NUCLEOTIDE SEQUENCE [LARGE SCALE GENOMIC DNA]</scope>
    <source>
        <strain evidence="1">ISS470</strain>
    </source>
</reference>
<dbReference type="EMBL" id="JYDT01003298">
    <property type="protein sequence ID" value="KRY62519.1"/>
    <property type="molecule type" value="Genomic_DNA"/>
</dbReference>
<proteinExistence type="predicted"/>
<protein>
    <submittedName>
        <fullName evidence="1">Uncharacterized protein</fullName>
    </submittedName>
</protein>
<evidence type="ECO:0000313" key="2">
    <source>
        <dbReference type="Proteomes" id="UP000054995"/>
    </source>
</evidence>
<gene>
    <name evidence="1" type="ORF">T4D_7615</name>
</gene>
<sequence length="33" mass="3881">MLLNKGLDFWVCWGAQDWYDSYVCLLPSGNLWS</sequence>
<name>A0A0V1DLR6_TRIPS</name>
<dbReference type="Proteomes" id="UP000054995">
    <property type="component" value="Unassembled WGS sequence"/>
</dbReference>
<organism evidence="1 2">
    <name type="scientific">Trichinella pseudospiralis</name>
    <name type="common">Parasitic roundworm</name>
    <dbReference type="NCBI Taxonomy" id="6337"/>
    <lineage>
        <taxon>Eukaryota</taxon>
        <taxon>Metazoa</taxon>
        <taxon>Ecdysozoa</taxon>
        <taxon>Nematoda</taxon>
        <taxon>Enoplea</taxon>
        <taxon>Dorylaimia</taxon>
        <taxon>Trichinellida</taxon>
        <taxon>Trichinellidae</taxon>
        <taxon>Trichinella</taxon>
    </lineage>
</organism>
<evidence type="ECO:0000313" key="1">
    <source>
        <dbReference type="EMBL" id="KRY62519.1"/>
    </source>
</evidence>
<accession>A0A0V1DLR6</accession>